<reference evidence="3" key="1">
    <citation type="submission" date="2016-10" db="EMBL/GenBank/DDBJ databases">
        <authorList>
            <person name="Jeantristanb JTB J.-T."/>
            <person name="Ricardo R."/>
        </authorList>
    </citation>
    <scope>NUCLEOTIDE SEQUENCE [LARGE SCALE GENOMIC DNA]</scope>
</reference>
<dbReference type="Proteomes" id="UP000249723">
    <property type="component" value="Unassembled WGS sequence"/>
</dbReference>
<keyword evidence="3" id="KW-1185">Reference proteome</keyword>
<dbReference type="AlphaFoldDB" id="A0A2X0KFD9"/>
<feature type="signal peptide" evidence="1">
    <location>
        <begin position="1"/>
        <end position="22"/>
    </location>
</feature>
<gene>
    <name evidence="2" type="ORF">BZ3500_MVSOF-1268-A1-R1_CHR2-1G04641</name>
</gene>
<dbReference type="OrthoDB" id="2538322at2759"/>
<keyword evidence="1" id="KW-0732">Signal</keyword>
<protein>
    <submittedName>
        <fullName evidence="2">BZ3500_MvSof-1268-A1-R1_Chr2-1g04641 protein</fullName>
    </submittedName>
</protein>
<organism evidence="2 3">
    <name type="scientific">Microbotryum saponariae</name>
    <dbReference type="NCBI Taxonomy" id="289078"/>
    <lineage>
        <taxon>Eukaryota</taxon>
        <taxon>Fungi</taxon>
        <taxon>Dikarya</taxon>
        <taxon>Basidiomycota</taxon>
        <taxon>Pucciniomycotina</taxon>
        <taxon>Microbotryomycetes</taxon>
        <taxon>Microbotryales</taxon>
        <taxon>Microbotryaceae</taxon>
        <taxon>Microbotryum</taxon>
    </lineage>
</organism>
<sequence length="610" mass="64387">MFGWLIAVWVLASGELLCGVLAIPTSEKAPRPSANEGSTRNVNRAILASAPKLSASLPSRLWQCTPANITFSNSGNVRPLTVAIVPQAKLLPALRKAGAKTTLKSIEVLAPGVEFLTKIRNKDGSPYTFTPHHQRGDTVEVRSGECCTSRAEFARLTFSWMSFPVCQLFAFFPNGTGFNMNLARTIQTGSKTCLTPVCNSTHSYGIVTAGKCVAKVCSEKQTLNTTTGRDCVSVCASGFVLNGKCQSCAEGMYPSPDSDQCAHCLDGFASTCDPSGSLTCKNGQPVQDGGWCRDFGDCSGFPPRYLAPGSNPKDTDCLACPTNSTSCNSQGQATGCSYGMLDNGRCIVKVNCPNSAINNDGTACCQDALARSCDSSGSLTCRYGAPVSGICPTPVECGASAPSGYSLPNNGTCYPCPVNATTCDNNVRATACTYGAVDANGFCTPPSCNGTALNTQGTDCCVDPFATACYGTKLSISCVQGYEPGGIMNGTVLCQGPFSSYYGSGQGRYTLGGSDPSFPLYNAQTLRDCAIAAYHQKPGDSVFLWQPTHKYCFWTYKAGLNLVPIQNTDTIHVDGFDFGTFGTCADTTRSWFVGSQHAGVDGCQDVLMHW</sequence>
<proteinExistence type="predicted"/>
<name>A0A2X0KFD9_9BASI</name>
<accession>A0A2X0KFD9</accession>
<evidence type="ECO:0000313" key="3">
    <source>
        <dbReference type="Proteomes" id="UP000249723"/>
    </source>
</evidence>
<dbReference type="STRING" id="289078.A0A2X0KFD9"/>
<feature type="chain" id="PRO_5030060005" evidence="1">
    <location>
        <begin position="23"/>
        <end position="610"/>
    </location>
</feature>
<dbReference type="EMBL" id="FMWP01000012">
    <property type="protein sequence ID" value="SCZ88793.1"/>
    <property type="molecule type" value="Genomic_DNA"/>
</dbReference>
<evidence type="ECO:0000256" key="1">
    <source>
        <dbReference type="SAM" id="SignalP"/>
    </source>
</evidence>
<evidence type="ECO:0000313" key="2">
    <source>
        <dbReference type="EMBL" id="SCZ88793.1"/>
    </source>
</evidence>